<dbReference type="GO" id="GO:0006508">
    <property type="term" value="P:proteolysis"/>
    <property type="evidence" value="ECO:0007669"/>
    <property type="project" value="UniProtKB-KW"/>
</dbReference>
<dbReference type="Gene3D" id="1.20.140.70">
    <property type="entry name" value="Oligopeptidase f, N-terminal domain"/>
    <property type="match status" value="1"/>
</dbReference>
<dbReference type="GO" id="GO:0006518">
    <property type="term" value="P:peptide metabolic process"/>
    <property type="evidence" value="ECO:0007669"/>
    <property type="project" value="TreeGrafter"/>
</dbReference>
<comment type="caution">
    <text evidence="10">The sequence shown here is derived from an EMBL/GenBank/DDBJ whole genome shotgun (WGS) entry which is preliminary data.</text>
</comment>
<evidence type="ECO:0000313" key="10">
    <source>
        <dbReference type="EMBL" id="PHY91789.1"/>
    </source>
</evidence>
<dbReference type="InterPro" id="IPR001567">
    <property type="entry name" value="Pept_M3A_M3B_dom"/>
</dbReference>
<evidence type="ECO:0000313" key="11">
    <source>
        <dbReference type="Proteomes" id="UP000237472"/>
    </source>
</evidence>
<keyword evidence="2 6" id="KW-0479">Metal-binding</keyword>
<evidence type="ECO:0000256" key="5">
    <source>
        <dbReference type="ARBA" id="ARBA00023049"/>
    </source>
</evidence>
<dbReference type="GO" id="GO:0046872">
    <property type="term" value="F:metal ion binding"/>
    <property type="evidence" value="ECO:0007669"/>
    <property type="project" value="UniProtKB-UniRule"/>
</dbReference>
<name>A0A2G4R5G4_9BACT</name>
<accession>A0A2G4R5G4</accession>
<organism evidence="10 11">
    <name type="scientific">Campylobacter vulpis</name>
    <dbReference type="NCBI Taxonomy" id="1655500"/>
    <lineage>
        <taxon>Bacteria</taxon>
        <taxon>Pseudomonadati</taxon>
        <taxon>Campylobacterota</taxon>
        <taxon>Epsilonproteobacteria</taxon>
        <taxon>Campylobacterales</taxon>
        <taxon>Campylobacteraceae</taxon>
        <taxon>Campylobacter</taxon>
    </lineage>
</organism>
<reference evidence="11" key="1">
    <citation type="submission" date="2015-06" db="EMBL/GenBank/DDBJ databases">
        <authorList>
            <person name="Parisi A."/>
            <person name="Chiara M."/>
            <person name="Florio D."/>
            <person name="Miccolupo A."/>
            <person name="Manzari C."/>
            <person name="Mion D."/>
            <person name="Caruso M."/>
            <person name="D'erchia A.M."/>
            <person name="Zanoni R."/>
        </authorList>
    </citation>
    <scope>NUCLEOTIDE SEQUENCE [LARGE SCALE GENOMIC DNA]</scope>
    <source>
        <strain evidence="11">73/13</strain>
    </source>
</reference>
<dbReference type="Pfam" id="PF08439">
    <property type="entry name" value="Peptidase_M3_N"/>
    <property type="match status" value="1"/>
</dbReference>
<reference evidence="9" key="3">
    <citation type="submission" date="2019-07" db="EMBL/GenBank/DDBJ databases">
        <authorList>
            <person name="Miller W.G."/>
        </authorList>
    </citation>
    <scope>NUCLEOTIDE SEQUENCE</scope>
    <source>
        <strain evidence="9">52/13</strain>
    </source>
</reference>
<keyword evidence="1 6" id="KW-0645">Protease</keyword>
<feature type="domain" description="Peptidase M3A/M3B catalytic" evidence="7">
    <location>
        <begin position="184"/>
        <end position="553"/>
    </location>
</feature>
<comment type="cofactor">
    <cofactor evidence="6">
        <name>Zn(2+)</name>
        <dbReference type="ChEBI" id="CHEBI:29105"/>
    </cofactor>
    <text evidence="6">Binds 1 zinc ion.</text>
</comment>
<dbReference type="AlphaFoldDB" id="A0A2G4R5G4"/>
<evidence type="ECO:0000256" key="3">
    <source>
        <dbReference type="ARBA" id="ARBA00022801"/>
    </source>
</evidence>
<sequence>MLEWNLSALFKSEEKLESFTCESVRQAEEFRQKYEKKIAHLNKEEFLISLKNYENLNENVAKIMTYAYLCFAKNTSNGDFYARYEEKCKKIEENLLFFELEFCELETLKSSEFVEFCESYAFYLNRLLKNKKFNLSQKEERVLLYLSNTGASAFSRLFDESMSALRINFEGKKLSEEEILSKLYHNDRRVRKKAAKNFTKALKQNASLLSFILNMIKTELKNICHLRGYENAEMPRHLSNQISQKSVDALILSAEKSYHLVEDFYLIKKQILGFKKLKDYDRYAPLGKEANFSFEKSKEIVLKAFRNFSPEFESIAKEAFENGWIDVYPKENKQGGAFSHSATSAAHPFVLLNYTNQRRDLFTLAHELGHSIHQKLSYKVSFLNQNTPLTTAETASVFAEMLVFDYVKDKLKNEELIALYAAKIEDIFATLYRQISFTCFERRVHKEENELKKEQIDAIWMEESAKMFGKSVKLTKNYASWWSYIPHFVHSPFYCYAYSYAQLLVLALYGLYKSGKCENFKELYIEMLSRGGSVSPKELIGVFGFDVEDENFWQFGICEIEKLLKEFKIKALKC</sequence>
<reference evidence="10" key="2">
    <citation type="submission" date="2015-06" db="EMBL/GenBank/DDBJ databases">
        <authorList>
            <person name="Hoefler B.C."/>
            <person name="Straight P.D."/>
        </authorList>
    </citation>
    <scope>NUCLEOTIDE SEQUENCE [LARGE SCALE GENOMIC DNA]</scope>
    <source>
        <strain evidence="10">73/13</strain>
    </source>
</reference>
<feature type="domain" description="Oligopeptidase F N-terminal" evidence="8">
    <location>
        <begin position="116"/>
        <end position="166"/>
    </location>
</feature>
<reference evidence="9 12" key="4">
    <citation type="journal article" date="2021" name="Syst. Appl. Microbiol.">
        <title>nCampylobacter vulpis sp. nov. isolated from wild red foxes.</title>
        <authorList>
            <person name="Parisi A."/>
            <person name="Chiara M."/>
            <person name="Caffara M."/>
            <person name="Mion D."/>
            <person name="Miller W.G."/>
            <person name="Caruso M."/>
            <person name="Manzari C."/>
            <person name="Florio D."/>
            <person name="Capozzi L."/>
            <person name="D'Erchia A.M."/>
            <person name="Manzulli V."/>
            <person name="Zanoni R.G."/>
        </authorList>
    </citation>
    <scope>NUCLEOTIDE SEQUENCE [LARGE SCALE GENOMIC DNA]</scope>
    <source>
        <strain evidence="9 12">52/13</strain>
    </source>
</reference>
<dbReference type="OrthoDB" id="9766487at2"/>
<evidence type="ECO:0000313" key="9">
    <source>
        <dbReference type="EMBL" id="MBS4241215.1"/>
    </source>
</evidence>
<evidence type="ECO:0000259" key="7">
    <source>
        <dbReference type="Pfam" id="PF01432"/>
    </source>
</evidence>
<dbReference type="GO" id="GO:0004222">
    <property type="term" value="F:metalloendopeptidase activity"/>
    <property type="evidence" value="ECO:0007669"/>
    <property type="project" value="InterPro"/>
</dbReference>
<protein>
    <submittedName>
        <fullName evidence="9">M3 family oligoendopeptidase</fullName>
    </submittedName>
    <submittedName>
        <fullName evidence="10">Oligoendopeptidase F</fullName>
    </submittedName>
</protein>
<dbReference type="EMBL" id="VJYU01000015">
    <property type="protein sequence ID" value="MBS4241215.1"/>
    <property type="molecule type" value="Genomic_DNA"/>
</dbReference>
<evidence type="ECO:0000259" key="8">
    <source>
        <dbReference type="Pfam" id="PF08439"/>
    </source>
</evidence>
<evidence type="ECO:0000256" key="1">
    <source>
        <dbReference type="ARBA" id="ARBA00022670"/>
    </source>
</evidence>
<dbReference type="EMBL" id="LDWY01000019">
    <property type="protein sequence ID" value="PHY91789.1"/>
    <property type="molecule type" value="Genomic_DNA"/>
</dbReference>
<dbReference type="Pfam" id="PF01432">
    <property type="entry name" value="Peptidase_M3"/>
    <property type="match status" value="1"/>
</dbReference>
<keyword evidence="5 6" id="KW-0482">Metalloprotease</keyword>
<dbReference type="InterPro" id="IPR045090">
    <property type="entry name" value="Pept_M3A_M3B"/>
</dbReference>
<proteinExistence type="inferred from homology"/>
<evidence type="ECO:0000313" key="12">
    <source>
        <dbReference type="Proteomes" id="UP000811399"/>
    </source>
</evidence>
<keyword evidence="12" id="KW-1185">Reference proteome</keyword>
<dbReference type="PANTHER" id="PTHR11804">
    <property type="entry name" value="PROTEASE M3 THIMET OLIGOPEPTIDASE-RELATED"/>
    <property type="match status" value="1"/>
</dbReference>
<dbReference type="PANTHER" id="PTHR11804:SF5">
    <property type="entry name" value="OLIGOENDOPEPTIDASE F"/>
    <property type="match status" value="1"/>
</dbReference>
<keyword evidence="4 6" id="KW-0862">Zinc</keyword>
<comment type="similarity">
    <text evidence="6">Belongs to the peptidase M3 family.</text>
</comment>
<evidence type="ECO:0000256" key="4">
    <source>
        <dbReference type="ARBA" id="ARBA00022833"/>
    </source>
</evidence>
<dbReference type="InterPro" id="IPR042088">
    <property type="entry name" value="OligoPept_F_C"/>
</dbReference>
<evidence type="ECO:0000256" key="2">
    <source>
        <dbReference type="ARBA" id="ARBA00022723"/>
    </source>
</evidence>
<dbReference type="InterPro" id="IPR013647">
    <property type="entry name" value="OligopepF_N_dom"/>
</dbReference>
<dbReference type="CDD" id="cd09610">
    <property type="entry name" value="M3B_PepF"/>
    <property type="match status" value="1"/>
</dbReference>
<dbReference type="SUPFAM" id="SSF55486">
    <property type="entry name" value="Metalloproteases ('zincins'), catalytic domain"/>
    <property type="match status" value="1"/>
</dbReference>
<evidence type="ECO:0000256" key="6">
    <source>
        <dbReference type="RuleBase" id="RU003435"/>
    </source>
</evidence>
<dbReference type="Proteomes" id="UP000811399">
    <property type="component" value="Unassembled WGS sequence"/>
</dbReference>
<dbReference type="Gene3D" id="1.10.1370.20">
    <property type="entry name" value="Oligoendopeptidase f, C-terminal domain"/>
    <property type="match status" value="1"/>
</dbReference>
<gene>
    <name evidence="10" type="ORF">AA994_01795</name>
    <name evidence="9" type="ORF">CVU5213_05700</name>
</gene>
<keyword evidence="3 6" id="KW-0378">Hydrolase</keyword>
<dbReference type="Proteomes" id="UP000237472">
    <property type="component" value="Unassembled WGS sequence"/>
</dbReference>
<dbReference type="RefSeq" id="WP_099461060.1">
    <property type="nucleotide sequence ID" value="NZ_LDWY01000019.1"/>
</dbReference>